<dbReference type="EMBL" id="CP031222">
    <property type="protein sequence ID" value="AXI03878.1"/>
    <property type="molecule type" value="Genomic_DNA"/>
</dbReference>
<dbReference type="Proteomes" id="UP000253940">
    <property type="component" value="Chromosome"/>
</dbReference>
<dbReference type="SMART" id="SM00710">
    <property type="entry name" value="PbH1"/>
    <property type="match status" value="5"/>
</dbReference>
<evidence type="ECO:0000313" key="3">
    <source>
        <dbReference type="Proteomes" id="UP000253940"/>
    </source>
</evidence>
<dbReference type="RefSeq" id="WP_114899986.1">
    <property type="nucleotide sequence ID" value="NZ_CP031222.1"/>
</dbReference>
<dbReference type="Gene3D" id="2.160.20.10">
    <property type="entry name" value="Single-stranded right-handed beta-helix, Pectin lyase-like"/>
    <property type="match status" value="2"/>
</dbReference>
<dbReference type="SUPFAM" id="SSF51126">
    <property type="entry name" value="Pectin lyase-like"/>
    <property type="match status" value="2"/>
</dbReference>
<evidence type="ECO:0000313" key="2">
    <source>
        <dbReference type="EMBL" id="AXI03878.1"/>
    </source>
</evidence>
<proteinExistence type="predicted"/>
<gene>
    <name evidence="2" type="ORF">HYN46_14145</name>
</gene>
<evidence type="ECO:0000259" key="1">
    <source>
        <dbReference type="Pfam" id="PF12708"/>
    </source>
</evidence>
<dbReference type="KEGG" id="mbah:HYN46_14145"/>
<feature type="domain" description="Rhamnogalacturonase A/B/Epimerase-like pectate lyase" evidence="1">
    <location>
        <begin position="4"/>
        <end position="152"/>
    </location>
</feature>
<sequence>MAIINVKNAPYNAVGDGVADDTTAIQNAISAVSAGGAVYIPSGNYKISAVLNVTGQGVTIYGDNQYKTLILQTVANVGIFNNTGLFNAIQDLAMIYSGVTPTTGAIAINSSGANTNIKSVIIRNCDIGIRFSSGSAQMATEFQILNYETTGLLFDSVNDIYCSQFVLNAGDLVRGRSGGVNLYNQCEAINLTDGDVLLGVYSLIMDSPSNSIAARPAYCSFTAVYFDSAAQGSTINNSVESTFVSSWFSGGRTGTGFAGLTLNTTDSITFNGTRFFNNGASGCVVSSNAKRTVFGTGTTFESNSVTAGSGKAFGLDIQAGNTDTTVIGCIAQNRLYNGLQAYGIRVGASTDRIVIQNNNLNGNINGGIQYLSTGVENYISGNVGFRSQNQGFQYIPSGSNNITVNHGLAVTPNPQDISFSRTGAATGESYFWLDTTSVNATSFTMHTNVNVTANLPFVWQVHSLGS</sequence>
<dbReference type="AlphaFoldDB" id="A0A345P9B9"/>
<accession>A0A345P9B9</accession>
<reference evidence="2 3" key="1">
    <citation type="submission" date="2018-07" db="EMBL/GenBank/DDBJ databases">
        <title>Genome sequencing of Moraxellaceae gen. HYN0046.</title>
        <authorList>
            <person name="Kim M."/>
            <person name="Yi H."/>
        </authorList>
    </citation>
    <scope>NUCLEOTIDE SEQUENCE [LARGE SCALE GENOMIC DNA]</scope>
    <source>
        <strain evidence="2 3">HYN0046</strain>
    </source>
</reference>
<protein>
    <recommendedName>
        <fullName evidence="1">Rhamnogalacturonase A/B/Epimerase-like pectate lyase domain-containing protein</fullName>
    </recommendedName>
</protein>
<name>A0A345P9B9_9GAMM</name>
<dbReference type="OrthoDB" id="6717860at2"/>
<dbReference type="InterPro" id="IPR024535">
    <property type="entry name" value="RHGA/B-epi-like_pectate_lyase"/>
</dbReference>
<organism evidence="2 3">
    <name type="scientific">Aquirhabdus parva</name>
    <dbReference type="NCBI Taxonomy" id="2283318"/>
    <lineage>
        <taxon>Bacteria</taxon>
        <taxon>Pseudomonadati</taxon>
        <taxon>Pseudomonadota</taxon>
        <taxon>Gammaproteobacteria</taxon>
        <taxon>Moraxellales</taxon>
        <taxon>Moraxellaceae</taxon>
        <taxon>Aquirhabdus</taxon>
    </lineage>
</organism>
<dbReference type="InterPro" id="IPR006626">
    <property type="entry name" value="PbH1"/>
</dbReference>
<dbReference type="InterPro" id="IPR011050">
    <property type="entry name" value="Pectin_lyase_fold/virulence"/>
</dbReference>
<keyword evidence="3" id="KW-1185">Reference proteome</keyword>
<dbReference type="Pfam" id="PF12708">
    <property type="entry name" value="Pect-lyase_RHGA_epim"/>
    <property type="match status" value="1"/>
</dbReference>
<dbReference type="InterPro" id="IPR012334">
    <property type="entry name" value="Pectin_lyas_fold"/>
</dbReference>